<accession>A0A150J638</accession>
<proteinExistence type="predicted"/>
<sequence>MKEYVFNIFKTVKAETLEESIEILLSEPIKMGDIKNFYRISEKRLVSREKLKCKTCEYEGNFGVLHIDMDKFPERKGNIVTIYICPKCLSIEKIY</sequence>
<organism evidence="1 2">
    <name type="scientific">Candidatus Methanofastidiosum methylothiophilum</name>
    <dbReference type="NCBI Taxonomy" id="1705564"/>
    <lineage>
        <taxon>Archaea</taxon>
        <taxon>Methanobacteriati</taxon>
        <taxon>Methanobacteriota</taxon>
        <taxon>Stenosarchaea group</taxon>
        <taxon>Candidatus Methanofastidiosia</taxon>
        <taxon>Candidatus Methanofastidiosales</taxon>
        <taxon>Candidatus Methanofastidiosaceae</taxon>
        <taxon>Candidatus Methanofastidiosum</taxon>
    </lineage>
</organism>
<comment type="caution">
    <text evidence="1">The sequence shown here is derived from an EMBL/GenBank/DDBJ whole genome shotgun (WGS) entry which is preliminary data.</text>
</comment>
<dbReference type="EMBL" id="LNGD01000028">
    <property type="protein sequence ID" value="KYC52558.1"/>
    <property type="molecule type" value="Genomic_DNA"/>
</dbReference>
<name>A0A150J638_9EURY</name>
<dbReference type="AlphaFoldDB" id="A0A150J638"/>
<reference evidence="1 2" key="1">
    <citation type="journal article" date="2016" name="ISME J.">
        <title>Chasing the elusive Euryarchaeota class WSA2: genomes reveal a uniquely fastidious methyl-reducing methanogen.</title>
        <authorList>
            <person name="Nobu M.K."/>
            <person name="Narihiro T."/>
            <person name="Kuroda K."/>
            <person name="Mei R."/>
            <person name="Liu W.T."/>
        </authorList>
    </citation>
    <scope>NUCLEOTIDE SEQUENCE [LARGE SCALE GENOMIC DNA]</scope>
    <source>
        <strain evidence="1">U1lsi0528_Bin089</strain>
    </source>
</reference>
<dbReference type="Proteomes" id="UP000075578">
    <property type="component" value="Unassembled WGS sequence"/>
</dbReference>
<evidence type="ECO:0000313" key="2">
    <source>
        <dbReference type="Proteomes" id="UP000075578"/>
    </source>
</evidence>
<evidence type="ECO:0000313" key="1">
    <source>
        <dbReference type="EMBL" id="KYC52558.1"/>
    </source>
</evidence>
<gene>
    <name evidence="1" type="ORF">AMQ74_00688</name>
</gene>
<protein>
    <submittedName>
        <fullName evidence="1">Uncharacterized protein</fullName>
    </submittedName>
</protein>